<organism evidence="1 2">
    <name type="scientific">Candidatus Phaeomarinibacter ectocarpi</name>
    <dbReference type="NCBI Taxonomy" id="1458461"/>
    <lineage>
        <taxon>Bacteria</taxon>
        <taxon>Pseudomonadati</taxon>
        <taxon>Pseudomonadota</taxon>
        <taxon>Alphaproteobacteria</taxon>
        <taxon>Hyphomicrobiales</taxon>
        <taxon>Parvibaculaceae</taxon>
        <taxon>Candidatus Phaeomarinibacter</taxon>
    </lineage>
</organism>
<dbReference type="RefSeq" id="WP_043948767.1">
    <property type="nucleotide sequence ID" value="NZ_HG966617.1"/>
</dbReference>
<accession>X5MP27</accession>
<dbReference type="KEGG" id="pect:BN1012_Phect2598"/>
<sequence>MAGVDITLTFEDGELRHVVSEARARLSDYSPAMDEIGSYLEDRTLERFETGEAPDGTPWLPSQRALDENGKTLVDRGHLLASINYETTPDAVTVGSNVIYAAIHQHGGKTGRGLAVDMPARPFLGVNDADLQEIELIVADFVSELGTGGDAR</sequence>
<dbReference type="AlphaFoldDB" id="X5MP27"/>
<dbReference type="NCBIfam" id="TIGR01635">
    <property type="entry name" value="tail_comp_S"/>
    <property type="match status" value="1"/>
</dbReference>
<evidence type="ECO:0000313" key="2">
    <source>
        <dbReference type="Proteomes" id="UP000032160"/>
    </source>
</evidence>
<dbReference type="Pfam" id="PF05069">
    <property type="entry name" value="Phage_tail_S"/>
    <property type="match status" value="1"/>
</dbReference>
<gene>
    <name evidence="1" type="ORF">BN1012_Phect2598</name>
</gene>
<dbReference type="STRING" id="1458461.BN1012_Phect2598"/>
<evidence type="ECO:0000313" key="1">
    <source>
        <dbReference type="EMBL" id="CDO60811.1"/>
    </source>
</evidence>
<protein>
    <submittedName>
        <fullName evidence="1">Virion morphogenesis protein</fullName>
    </submittedName>
</protein>
<dbReference type="InterPro" id="IPR006522">
    <property type="entry name" value="Phage_virion_morphogenesis"/>
</dbReference>
<keyword evidence="2" id="KW-1185">Reference proteome</keyword>
<dbReference type="EMBL" id="HG966617">
    <property type="protein sequence ID" value="CDO60811.1"/>
    <property type="molecule type" value="Genomic_DNA"/>
</dbReference>
<dbReference type="OrthoDB" id="2081253at2"/>
<proteinExistence type="predicted"/>
<reference evidence="1 2" key="1">
    <citation type="journal article" date="2014" name="Front. Genet.">
        <title>Genome and metabolic network of "Candidatus Phaeomarinobacter ectocarpi" Ec32, a new candidate genus of Alphaproteobacteria frequently associated with brown algae.</title>
        <authorList>
            <person name="Dittami S.M."/>
            <person name="Barbeyron T."/>
            <person name="Boyen C."/>
            <person name="Cambefort J."/>
            <person name="Collet G."/>
            <person name="Delage L."/>
            <person name="Gobet A."/>
            <person name="Groisillier A."/>
            <person name="Leblanc C."/>
            <person name="Michel G."/>
            <person name="Scornet D."/>
            <person name="Siegel A."/>
            <person name="Tapia J.E."/>
            <person name="Tonon T."/>
        </authorList>
    </citation>
    <scope>NUCLEOTIDE SEQUENCE [LARGE SCALE GENOMIC DNA]</scope>
    <source>
        <strain evidence="1 2">Ec32</strain>
    </source>
</reference>
<dbReference type="HOGENOM" id="CLU_117141_3_1_5"/>
<dbReference type="Proteomes" id="UP000032160">
    <property type="component" value="Chromosome I"/>
</dbReference>
<name>X5MP27_9HYPH</name>